<protein>
    <submittedName>
        <fullName evidence="1">Uncharacterized protein</fullName>
    </submittedName>
</protein>
<name>U5YET3_MONSK</name>
<dbReference type="GeneID" id="17622562"/>
<gene>
    <name evidence="1" type="primary">orf85</name>
</gene>
<dbReference type="RefSeq" id="YP_008802569.1">
    <property type="nucleotide sequence ID" value="NC_022797.1"/>
</dbReference>
<accession>U5YET3</accession>
<organism evidence="1">
    <name type="scientific">Monomastix sp. (strain OKE-1)</name>
    <dbReference type="NCBI Taxonomy" id="141716"/>
    <lineage>
        <taxon>Eukaryota</taxon>
        <taxon>Viridiplantae</taxon>
        <taxon>Chlorophyta</taxon>
        <taxon>Mamiellophyceae</taxon>
        <taxon>Monomastigales</taxon>
        <taxon>Monomastigaceae</taxon>
        <taxon>Monomastix</taxon>
    </lineage>
</organism>
<reference evidence="1" key="1">
    <citation type="journal article" date="2013" name="Genome Biol. Evol.">
        <title>Tracing the evolution of streptophyte algae and their mitochondrial genome.</title>
        <authorList>
            <person name="Turmel M."/>
            <person name="Otis C."/>
            <person name="Lemieux C."/>
        </authorList>
    </citation>
    <scope>NUCLEOTIDE SEQUENCE</scope>
</reference>
<keyword evidence="1" id="KW-0496">Mitochondrion</keyword>
<dbReference type="EMBL" id="KF060939">
    <property type="protein sequence ID" value="AGZ90222.1"/>
    <property type="molecule type" value="Genomic_DNA"/>
</dbReference>
<dbReference type="AlphaFoldDB" id="U5YET3"/>
<evidence type="ECO:0000313" key="1">
    <source>
        <dbReference type="EMBL" id="AGZ90222.1"/>
    </source>
</evidence>
<sequence>MFHFFCIRSGTCSTSDAFGPSILDHRGASMLAPRYLTATSIARGDQIFDPGAHELCSWAPELPSFGPLIIFR</sequence>
<geneLocation type="mitochondrion" evidence="1"/>
<proteinExistence type="predicted"/>